<proteinExistence type="predicted"/>
<name>A0A9P7FZD7_9AGAR</name>
<comment type="caution">
    <text evidence="1">The sequence shown here is derived from an EMBL/GenBank/DDBJ whole genome shotgun (WGS) entry which is preliminary data.</text>
</comment>
<dbReference type="EMBL" id="JABCKV010001607">
    <property type="protein sequence ID" value="KAG5639949.1"/>
    <property type="molecule type" value="Genomic_DNA"/>
</dbReference>
<accession>A0A9P7FZD7</accession>
<reference evidence="1" key="2">
    <citation type="submission" date="2021-10" db="EMBL/GenBank/DDBJ databases">
        <title>Phylogenomics reveals ancestral predisposition of the termite-cultivated fungus Termitomyces towards a domesticated lifestyle.</title>
        <authorList>
            <person name="Auxier B."/>
            <person name="Grum-Grzhimaylo A."/>
            <person name="Cardenas M.E."/>
            <person name="Lodge J.D."/>
            <person name="Laessoe T."/>
            <person name="Pedersen O."/>
            <person name="Smith M.E."/>
            <person name="Kuyper T.W."/>
            <person name="Franco-Molano E.A."/>
            <person name="Baroni T.J."/>
            <person name="Aanen D.K."/>
        </authorList>
    </citation>
    <scope>NUCLEOTIDE SEQUENCE</scope>
    <source>
        <strain evidence="1">AP01</strain>
        <tissue evidence="1">Mycelium</tissue>
    </source>
</reference>
<dbReference type="AlphaFoldDB" id="A0A9P7FZD7"/>
<gene>
    <name evidence="1" type="ORF">DXG03_002263</name>
</gene>
<dbReference type="Proteomes" id="UP000775547">
    <property type="component" value="Unassembled WGS sequence"/>
</dbReference>
<reference evidence="1" key="1">
    <citation type="submission" date="2020-07" db="EMBL/GenBank/DDBJ databases">
        <authorList>
            <person name="Nieuwenhuis M."/>
            <person name="Van De Peppel L.J.J."/>
        </authorList>
    </citation>
    <scope>NUCLEOTIDE SEQUENCE</scope>
    <source>
        <strain evidence="1">AP01</strain>
        <tissue evidence="1">Mycelium</tissue>
    </source>
</reference>
<keyword evidence="2" id="KW-1185">Reference proteome</keyword>
<evidence type="ECO:0000313" key="2">
    <source>
        <dbReference type="Proteomes" id="UP000775547"/>
    </source>
</evidence>
<sequence length="211" mass="24198">MASGGDVPFAQLLNEPTYKYTLIASKAMTDIVIHCPPTSATTSTVPVEAHTYPFRSLPIITSHVHPCFVICHVGRIFADSTYLRMLLDYKRNNEDFKLVFMECLRRYNKWIGCVIPLDSPFYGLLKTSEMDFAIRYGLTPLLGRLDRTSHVNAVRWRNKRRTVQEHIARYSSSHRRQKPEEDDEFLDVTDFVHGWVASIQGQTFTAADNPV</sequence>
<dbReference type="OrthoDB" id="3133596at2759"/>
<protein>
    <submittedName>
        <fullName evidence="1">Uncharacterized protein</fullName>
    </submittedName>
</protein>
<organism evidence="1 2">
    <name type="scientific">Asterophora parasitica</name>
    <dbReference type="NCBI Taxonomy" id="117018"/>
    <lineage>
        <taxon>Eukaryota</taxon>
        <taxon>Fungi</taxon>
        <taxon>Dikarya</taxon>
        <taxon>Basidiomycota</taxon>
        <taxon>Agaricomycotina</taxon>
        <taxon>Agaricomycetes</taxon>
        <taxon>Agaricomycetidae</taxon>
        <taxon>Agaricales</taxon>
        <taxon>Tricholomatineae</taxon>
        <taxon>Lyophyllaceae</taxon>
        <taxon>Asterophora</taxon>
    </lineage>
</organism>
<evidence type="ECO:0000313" key="1">
    <source>
        <dbReference type="EMBL" id="KAG5639949.1"/>
    </source>
</evidence>